<name>Q7URM0_RHOBA</name>
<dbReference type="eggNOG" id="COG3386">
    <property type="taxonomic scope" value="Bacteria"/>
</dbReference>
<dbReference type="KEGG" id="rba:RB5577"/>
<dbReference type="Pfam" id="PF08450">
    <property type="entry name" value="SGL"/>
    <property type="match status" value="1"/>
</dbReference>
<gene>
    <name evidence="3" type="primary">gnl</name>
    <name evidence="3" type="ordered locus">RB5577</name>
</gene>
<dbReference type="GO" id="GO:0004341">
    <property type="term" value="F:gluconolactonase activity"/>
    <property type="evidence" value="ECO:0000318"/>
    <property type="project" value="GO_Central"/>
</dbReference>
<keyword evidence="4" id="KW-1185">Reference proteome</keyword>
<dbReference type="EC" id="3.1.1.17" evidence="3"/>
<dbReference type="SUPFAM" id="SSF63829">
    <property type="entry name" value="Calcium-dependent phosphotriesterase"/>
    <property type="match status" value="1"/>
</dbReference>
<proteinExistence type="predicted"/>
<dbReference type="PANTHER" id="PTHR47572:SF4">
    <property type="entry name" value="LACTONASE DRP35"/>
    <property type="match status" value="1"/>
</dbReference>
<dbReference type="EMBL" id="BX294142">
    <property type="protein sequence ID" value="CAD74318.1"/>
    <property type="molecule type" value="Genomic_DNA"/>
</dbReference>
<dbReference type="OrthoDB" id="272794at2"/>
<reference evidence="3 4" key="1">
    <citation type="journal article" date="2003" name="Proc. Natl. Acad. Sci. U.S.A.">
        <title>Complete genome sequence of the marine planctomycete Pirellula sp. strain 1.</title>
        <authorList>
            <person name="Gloeckner F.O."/>
            <person name="Kube M."/>
            <person name="Bauer M."/>
            <person name="Teeling H."/>
            <person name="Lombardot T."/>
            <person name="Ludwig W."/>
            <person name="Gade D."/>
            <person name="Beck A."/>
            <person name="Borzym K."/>
            <person name="Heitmann K."/>
            <person name="Rabus R."/>
            <person name="Schlesner H."/>
            <person name="Amann R."/>
            <person name="Reinhardt R."/>
        </authorList>
    </citation>
    <scope>NUCLEOTIDE SEQUENCE [LARGE SCALE GENOMIC DNA]</scope>
    <source>
        <strain evidence="4">DSM 10527 / NCIMB 13988 / SH1</strain>
    </source>
</reference>
<keyword evidence="1 3" id="KW-0378">Hydrolase</keyword>
<evidence type="ECO:0000313" key="3">
    <source>
        <dbReference type="EMBL" id="CAD74318.1"/>
    </source>
</evidence>
<dbReference type="Gene3D" id="2.120.10.30">
    <property type="entry name" value="TolB, C-terminal domain"/>
    <property type="match status" value="1"/>
</dbReference>
<sequence>MATSTRILDYEFMKETKLKVRLRSWYRLAKLGLAMGVTWGSASAVVGEENDYVSPRATSVFAGTPMLLQEHGAGEGPAWHPEKGLFTSGEGNINLRSPNGETLVYQTDSGSNGLMFDREGRLVVCEAVRRRIVRLELDGSKTVLADGFDGMKFNQPNDLSIDSVGRIYFTDPQYGDRSNMELVDESGKHVEGVYRIDPDGTVSRIIAHEVDRPNGLVVTADDRSLFVADNNNGLGGARKLWRFDLKANGSVDLSSQTLVHDWGTTRGPDGMKLDQQGRLYVAAGLNEPHLPQETAEQPTAGIYVFSQEGKLLDYLRIPRDETTNCAFGGDDLKTLFVTAGGTLWSVQTVAAGAPVFPSRSSK</sequence>
<dbReference type="STRING" id="243090.RB5577"/>
<organism evidence="3 4">
    <name type="scientific">Rhodopirellula baltica (strain DSM 10527 / NCIMB 13988 / SH1)</name>
    <dbReference type="NCBI Taxonomy" id="243090"/>
    <lineage>
        <taxon>Bacteria</taxon>
        <taxon>Pseudomonadati</taxon>
        <taxon>Planctomycetota</taxon>
        <taxon>Planctomycetia</taxon>
        <taxon>Pirellulales</taxon>
        <taxon>Pirellulaceae</taxon>
        <taxon>Rhodopirellula</taxon>
    </lineage>
</organism>
<dbReference type="InterPro" id="IPR051262">
    <property type="entry name" value="SMP-30/CGR1_Lactonase"/>
</dbReference>
<evidence type="ECO:0000259" key="2">
    <source>
        <dbReference type="Pfam" id="PF08450"/>
    </source>
</evidence>
<dbReference type="PATRIC" id="fig|243090.15.peg.2676"/>
<evidence type="ECO:0000256" key="1">
    <source>
        <dbReference type="ARBA" id="ARBA00022801"/>
    </source>
</evidence>
<dbReference type="Proteomes" id="UP000001025">
    <property type="component" value="Chromosome"/>
</dbReference>
<feature type="domain" description="SMP-30/Gluconolactonase/LRE-like region" evidence="2">
    <location>
        <begin position="74"/>
        <end position="339"/>
    </location>
</feature>
<protein>
    <submittedName>
        <fullName evidence="3">Gluconolactonase</fullName>
        <ecNumber evidence="3">3.1.1.17</ecNumber>
    </submittedName>
</protein>
<accession>Q7URM0</accession>
<dbReference type="InParanoid" id="Q7URM0"/>
<dbReference type="InterPro" id="IPR013658">
    <property type="entry name" value="SGL"/>
</dbReference>
<dbReference type="AlphaFoldDB" id="Q7URM0"/>
<dbReference type="HOGENOM" id="CLU_036110_0_1_0"/>
<dbReference type="EnsemblBacteria" id="CAD74318">
    <property type="protein sequence ID" value="CAD74318"/>
    <property type="gene ID" value="RB5577"/>
</dbReference>
<dbReference type="PANTHER" id="PTHR47572">
    <property type="entry name" value="LIPOPROTEIN-RELATED"/>
    <property type="match status" value="1"/>
</dbReference>
<evidence type="ECO:0000313" key="4">
    <source>
        <dbReference type="Proteomes" id="UP000001025"/>
    </source>
</evidence>
<dbReference type="InterPro" id="IPR011042">
    <property type="entry name" value="6-blade_b-propeller_TolB-like"/>
</dbReference>